<feature type="chain" id="PRO_5045402122" evidence="1">
    <location>
        <begin position="19"/>
        <end position="328"/>
    </location>
</feature>
<comment type="caution">
    <text evidence="2">The sequence shown here is derived from an EMBL/GenBank/DDBJ whole genome shotgun (WGS) entry which is preliminary data.</text>
</comment>
<dbReference type="Gene3D" id="3.40.50.2300">
    <property type="match status" value="2"/>
</dbReference>
<accession>A0ABS2GNQ5</accession>
<dbReference type="PANTHER" id="PTHR35271">
    <property type="entry name" value="ABC TRANSPORTER, SUBSTRATE-BINDING LIPOPROTEIN-RELATED"/>
    <property type="match status" value="1"/>
</dbReference>
<organism evidence="2 3">
    <name type="scientific">Hydrogenoanaerobacterium saccharovorans</name>
    <dbReference type="NCBI Taxonomy" id="474960"/>
    <lineage>
        <taxon>Bacteria</taxon>
        <taxon>Bacillati</taxon>
        <taxon>Bacillota</taxon>
        <taxon>Clostridia</taxon>
        <taxon>Eubacteriales</taxon>
        <taxon>Oscillospiraceae</taxon>
        <taxon>Hydrogenoanaerobacterium</taxon>
    </lineage>
</organism>
<reference evidence="2 3" key="1">
    <citation type="journal article" date="2021" name="Sci. Rep.">
        <title>The distribution of antibiotic resistance genes in chicken gut microbiota commensals.</title>
        <authorList>
            <person name="Juricova H."/>
            <person name="Matiasovicova J."/>
            <person name="Kubasova T."/>
            <person name="Cejkova D."/>
            <person name="Rychlik I."/>
        </authorList>
    </citation>
    <scope>NUCLEOTIDE SEQUENCE [LARGE SCALE GENOMIC DNA]</scope>
    <source>
        <strain evidence="2 3">An564</strain>
    </source>
</reference>
<protein>
    <submittedName>
        <fullName evidence="2">ABC transporter substrate-binding protein</fullName>
    </submittedName>
</protein>
<dbReference type="InterPro" id="IPR007487">
    <property type="entry name" value="ABC_transpt-TYRBP-like"/>
</dbReference>
<dbReference type="Pfam" id="PF04392">
    <property type="entry name" value="ABC_sub_bind"/>
    <property type="match status" value="1"/>
</dbReference>
<dbReference type="PANTHER" id="PTHR35271:SF1">
    <property type="entry name" value="ABC TRANSPORTER, SUBSTRATE-BINDING LIPOPROTEIN"/>
    <property type="match status" value="1"/>
</dbReference>
<keyword evidence="1" id="KW-0732">Signal</keyword>
<dbReference type="CDD" id="cd06325">
    <property type="entry name" value="PBP1_ABC_unchar_transporter"/>
    <property type="match status" value="1"/>
</dbReference>
<dbReference type="EMBL" id="JACSNR010000006">
    <property type="protein sequence ID" value="MBM6923448.1"/>
    <property type="molecule type" value="Genomic_DNA"/>
</dbReference>
<evidence type="ECO:0000256" key="1">
    <source>
        <dbReference type="SAM" id="SignalP"/>
    </source>
</evidence>
<dbReference type="Proteomes" id="UP000724149">
    <property type="component" value="Unassembled WGS sequence"/>
</dbReference>
<keyword evidence="3" id="KW-1185">Reference proteome</keyword>
<dbReference type="PROSITE" id="PS51257">
    <property type="entry name" value="PROKAR_LIPOPROTEIN"/>
    <property type="match status" value="1"/>
</dbReference>
<feature type="signal peptide" evidence="1">
    <location>
        <begin position="1"/>
        <end position="18"/>
    </location>
</feature>
<evidence type="ECO:0000313" key="3">
    <source>
        <dbReference type="Proteomes" id="UP000724149"/>
    </source>
</evidence>
<sequence length="328" mass="34454">MKRTLALLMASALMLSLAGCSQTGGSSSSGEAETLRIGIIQPMEHESLDAAREGFVQALADHGYIDGDTIVLDYQNAQGDSSALLTISQRFVGDDCDLVLAIGTGAAQSIASQTSEIPVLITAVTDPVDAGLVQSSEAPGTNVTGTNDMNPIREQLELIPEILPDAQTVGLLYTSSEDNSILQIEEAKAILEEMNLDYVEQTVTGSNDVQQAVQSIVTRCDAIYIPTDNTFASAMPLVGSVVMESGTPVICGATGMVEAGGLITLGLNYYNLGYQTGEMAAQVLEGADPASMPVQSQNQYDYVVNEEMLSALGMELPQSLLEKMGDAA</sequence>
<gene>
    <name evidence="2" type="ORF">H9X81_07075</name>
</gene>
<name>A0ABS2GNQ5_9FIRM</name>
<dbReference type="RefSeq" id="WP_204720873.1">
    <property type="nucleotide sequence ID" value="NZ_JACSNR010000006.1"/>
</dbReference>
<evidence type="ECO:0000313" key="2">
    <source>
        <dbReference type="EMBL" id="MBM6923448.1"/>
    </source>
</evidence>
<dbReference type="SUPFAM" id="SSF53822">
    <property type="entry name" value="Periplasmic binding protein-like I"/>
    <property type="match status" value="1"/>
</dbReference>
<proteinExistence type="predicted"/>
<dbReference type="InterPro" id="IPR028082">
    <property type="entry name" value="Peripla_BP_I"/>
</dbReference>